<reference evidence="4 5" key="1">
    <citation type="submission" date="2019-02" db="EMBL/GenBank/DDBJ databases">
        <title>Deep-cultivation of Planctomycetes and their phenomic and genomic characterization uncovers novel biology.</title>
        <authorList>
            <person name="Wiegand S."/>
            <person name="Jogler M."/>
            <person name="Boedeker C."/>
            <person name="Pinto D."/>
            <person name="Vollmers J."/>
            <person name="Rivas-Marin E."/>
            <person name="Kohn T."/>
            <person name="Peeters S.H."/>
            <person name="Heuer A."/>
            <person name="Rast P."/>
            <person name="Oberbeckmann S."/>
            <person name="Bunk B."/>
            <person name="Jeske O."/>
            <person name="Meyerdierks A."/>
            <person name="Storesund J.E."/>
            <person name="Kallscheuer N."/>
            <person name="Luecker S."/>
            <person name="Lage O.M."/>
            <person name="Pohl T."/>
            <person name="Merkel B.J."/>
            <person name="Hornburger P."/>
            <person name="Mueller R.-W."/>
            <person name="Bruemmer F."/>
            <person name="Labrenz M."/>
            <person name="Spormann A.M."/>
            <person name="Op den Camp H."/>
            <person name="Overmann J."/>
            <person name="Amann R."/>
            <person name="Jetten M.S.M."/>
            <person name="Mascher T."/>
            <person name="Medema M.H."/>
            <person name="Devos D.P."/>
            <person name="Kaster A.-K."/>
            <person name="Ovreas L."/>
            <person name="Rohde M."/>
            <person name="Galperin M.Y."/>
            <person name="Jogler C."/>
        </authorList>
    </citation>
    <scope>NUCLEOTIDE SEQUENCE [LARGE SCALE GENOMIC DNA]</scope>
    <source>
        <strain evidence="4 5">ElP</strain>
    </source>
</reference>
<evidence type="ECO:0000256" key="2">
    <source>
        <dbReference type="SAM" id="Phobius"/>
    </source>
</evidence>
<evidence type="ECO:0000256" key="1">
    <source>
        <dbReference type="ARBA" id="ARBA00008542"/>
    </source>
</evidence>
<dbReference type="GO" id="GO:0006508">
    <property type="term" value="P:proteolysis"/>
    <property type="evidence" value="ECO:0007669"/>
    <property type="project" value="UniProtKB-KW"/>
</dbReference>
<keyword evidence="4" id="KW-0326">Glycosidase</keyword>
<dbReference type="InterPro" id="IPR002818">
    <property type="entry name" value="DJ-1/PfpI"/>
</dbReference>
<name>A0A518H806_9BACT</name>
<evidence type="ECO:0000313" key="4">
    <source>
        <dbReference type="EMBL" id="QDV36992.1"/>
    </source>
</evidence>
<keyword evidence="4" id="KW-0378">Hydrolase</keyword>
<dbReference type="EMBL" id="CP036426">
    <property type="protein sequence ID" value="QDV36992.1"/>
    <property type="molecule type" value="Genomic_DNA"/>
</dbReference>
<protein>
    <submittedName>
        <fullName evidence="4">Cysteine protease YraA</fullName>
        <ecNumber evidence="4">3.2.-.-</ecNumber>
    </submittedName>
</protein>
<dbReference type="GO" id="GO:0008233">
    <property type="term" value="F:peptidase activity"/>
    <property type="evidence" value="ECO:0007669"/>
    <property type="project" value="UniProtKB-KW"/>
</dbReference>
<dbReference type="SUPFAM" id="SSF52317">
    <property type="entry name" value="Class I glutamine amidotransferase-like"/>
    <property type="match status" value="1"/>
</dbReference>
<dbReference type="PANTHER" id="PTHR42733">
    <property type="entry name" value="DJ-1 PROTEIN"/>
    <property type="match status" value="1"/>
</dbReference>
<dbReference type="PROSITE" id="PS51276">
    <property type="entry name" value="PEPTIDASE_C56_PFPI"/>
    <property type="match status" value="1"/>
</dbReference>
<dbReference type="CDD" id="cd03134">
    <property type="entry name" value="GATase1_PfpI_like"/>
    <property type="match status" value="1"/>
</dbReference>
<dbReference type="OrthoDB" id="9800516at2"/>
<keyword evidence="2" id="KW-1133">Transmembrane helix</keyword>
<dbReference type="InterPro" id="IPR029062">
    <property type="entry name" value="Class_I_gatase-like"/>
</dbReference>
<dbReference type="InterPro" id="IPR006286">
    <property type="entry name" value="C56_PfpI-like"/>
</dbReference>
<accession>A0A518H806</accession>
<dbReference type="AlphaFoldDB" id="A0A518H806"/>
<dbReference type="PANTHER" id="PTHR42733:SF12">
    <property type="entry name" value="PROTEINASE"/>
    <property type="match status" value="1"/>
</dbReference>
<dbReference type="Gene3D" id="3.40.50.880">
    <property type="match status" value="1"/>
</dbReference>
<dbReference type="Pfam" id="PF01965">
    <property type="entry name" value="DJ-1_PfpI"/>
    <property type="match status" value="1"/>
</dbReference>
<dbReference type="Proteomes" id="UP000317835">
    <property type="component" value="Chromosome"/>
</dbReference>
<dbReference type="GO" id="GO:0016798">
    <property type="term" value="F:hydrolase activity, acting on glycosyl bonds"/>
    <property type="evidence" value="ECO:0007669"/>
    <property type="project" value="UniProtKB-KW"/>
</dbReference>
<dbReference type="EC" id="3.2.-.-" evidence="4"/>
<dbReference type="RefSeq" id="WP_145274149.1">
    <property type="nucleotide sequence ID" value="NZ_CP036426.1"/>
</dbReference>
<keyword evidence="5" id="KW-1185">Reference proteome</keyword>
<keyword evidence="2" id="KW-0472">Membrane</keyword>
<proteinExistence type="inferred from homology"/>
<dbReference type="KEGG" id="tpla:ElP_49240"/>
<comment type="similarity">
    <text evidence="1">Belongs to the peptidase C56 family.</text>
</comment>
<sequence>MLLDQARRLYRGKPLAGRRIAMLATDGFEMVELVVPAAAMRLAGATVDVISIHPGRIRGMNLHEPASTVGVDLTLDQADPAEYDGLLIPGGFVNPDLMRQSAGARAFVRAFGESGKPIASLCHGPWVLASAGLLEGRRLTSWPGLRDDLVNAGATWLNQPLVHDGNLVTSRGPQDLKPFVAAITRLFAGADRELEQEFPSSRATQSSPPPDEPPRLVVDVMRWMPKPSVRTILGLAVAAVAVSLYLRRRQLGVRSLAAPAAENARPSSPGRFALSR</sequence>
<feature type="transmembrane region" description="Helical" evidence="2">
    <location>
        <begin position="228"/>
        <end position="246"/>
    </location>
</feature>
<evidence type="ECO:0000259" key="3">
    <source>
        <dbReference type="Pfam" id="PF01965"/>
    </source>
</evidence>
<dbReference type="NCBIfam" id="TIGR01382">
    <property type="entry name" value="PfpI"/>
    <property type="match status" value="1"/>
</dbReference>
<evidence type="ECO:0000313" key="5">
    <source>
        <dbReference type="Proteomes" id="UP000317835"/>
    </source>
</evidence>
<keyword evidence="2" id="KW-0812">Transmembrane</keyword>
<organism evidence="4 5">
    <name type="scientific">Tautonia plasticadhaerens</name>
    <dbReference type="NCBI Taxonomy" id="2527974"/>
    <lineage>
        <taxon>Bacteria</taxon>
        <taxon>Pseudomonadati</taxon>
        <taxon>Planctomycetota</taxon>
        <taxon>Planctomycetia</taxon>
        <taxon>Isosphaerales</taxon>
        <taxon>Isosphaeraceae</taxon>
        <taxon>Tautonia</taxon>
    </lineage>
</organism>
<gene>
    <name evidence="4" type="primary">yraA_4</name>
    <name evidence="4" type="ORF">ElP_49240</name>
</gene>
<keyword evidence="4" id="KW-0645">Protease</keyword>
<feature type="domain" description="DJ-1/PfpI" evidence="3">
    <location>
        <begin position="18"/>
        <end position="184"/>
    </location>
</feature>